<dbReference type="InterPro" id="IPR051056">
    <property type="entry name" value="Glycosyl_Hydrolase_73"/>
</dbReference>
<organism evidence="7 8">
    <name type="scientific">Candidatus Enterocola intestinipullorum</name>
    <dbReference type="NCBI Taxonomy" id="2840783"/>
    <lineage>
        <taxon>Bacteria</taxon>
        <taxon>Pseudomonadati</taxon>
        <taxon>Bacteroidota</taxon>
        <taxon>Bacteroidia</taxon>
        <taxon>Bacteroidales</taxon>
        <taxon>Candidatus Enterocola</taxon>
    </lineage>
</organism>
<evidence type="ECO:0000256" key="5">
    <source>
        <dbReference type="SAM" id="SignalP"/>
    </source>
</evidence>
<dbReference type="InterPro" id="IPR036779">
    <property type="entry name" value="LysM_dom_sf"/>
</dbReference>
<dbReference type="CDD" id="cd00118">
    <property type="entry name" value="LysM"/>
    <property type="match status" value="2"/>
</dbReference>
<dbReference type="Pfam" id="PF01832">
    <property type="entry name" value="Glucosaminidase"/>
    <property type="match status" value="1"/>
</dbReference>
<dbReference type="Gene3D" id="1.10.530.10">
    <property type="match status" value="1"/>
</dbReference>
<dbReference type="InterPro" id="IPR002901">
    <property type="entry name" value="MGlyc_endo_b_GlcNAc-like_dom"/>
</dbReference>
<name>A0A9D9HCU2_9BACT</name>
<reference evidence="7" key="1">
    <citation type="submission" date="2020-10" db="EMBL/GenBank/DDBJ databases">
        <authorList>
            <person name="Gilroy R."/>
        </authorList>
    </citation>
    <scope>NUCLEOTIDE SEQUENCE</scope>
    <source>
        <strain evidence="7">D3-1215</strain>
    </source>
</reference>
<evidence type="ECO:0000256" key="4">
    <source>
        <dbReference type="ARBA" id="ARBA00032108"/>
    </source>
</evidence>
<keyword evidence="3" id="KW-0378">Hydrolase</keyword>
<evidence type="ECO:0000256" key="2">
    <source>
        <dbReference type="ARBA" id="ARBA00022638"/>
    </source>
</evidence>
<evidence type="ECO:0000313" key="7">
    <source>
        <dbReference type="EMBL" id="MBO8446836.1"/>
    </source>
</evidence>
<keyword evidence="5" id="KW-0732">Signal</keyword>
<dbReference type="PROSITE" id="PS51782">
    <property type="entry name" value="LYSM"/>
    <property type="match status" value="2"/>
</dbReference>
<dbReference type="PANTHER" id="PTHR33308">
    <property type="entry name" value="PEPTIDOGLYCAN HYDROLASE FLGJ"/>
    <property type="match status" value="1"/>
</dbReference>
<dbReference type="Pfam" id="PF01476">
    <property type="entry name" value="LysM"/>
    <property type="match status" value="2"/>
</dbReference>
<dbReference type="SMART" id="SM00257">
    <property type="entry name" value="LysM"/>
    <property type="match status" value="2"/>
</dbReference>
<dbReference type="Gene3D" id="3.10.350.10">
    <property type="entry name" value="LysM domain"/>
    <property type="match status" value="2"/>
</dbReference>
<sequence length="293" mass="33560">MKKLASLFLAVAIPFCGSTAAEKNQDLYADYIDTYSDIAIREMVDYGIPASITLAQGILESGVGKSRLAVEANNHFGIKCHNDWTGETITHDDDRRRECFRKYDNAEESFIDHSQFLKSKARYSFLFELDRRDYKGWAKGLKQAGYATDKNYADRLVTLIEDLELYRFDDMAPSTEPAPKAEPIRIEEKNLKFVIVQKGESYFTIAKKYRIPFNLIYSYNDVEKTARQPKPGDKVYLRPKNTSCKGCPPHTVKEGESMFSISQEYGIKIHSLYDLNSMSYDSTPYVGQVLMLY</sequence>
<feature type="domain" description="LysM" evidence="6">
    <location>
        <begin position="248"/>
        <end position="292"/>
    </location>
</feature>
<gene>
    <name evidence="7" type="ORF">IAC32_03715</name>
</gene>
<dbReference type="SMART" id="SM00047">
    <property type="entry name" value="LYZ2"/>
    <property type="match status" value="1"/>
</dbReference>
<feature type="signal peptide" evidence="5">
    <location>
        <begin position="1"/>
        <end position="20"/>
    </location>
</feature>
<feature type="chain" id="PRO_5038609159" description="Peptidoglycan hydrolase" evidence="5">
    <location>
        <begin position="21"/>
        <end position="293"/>
    </location>
</feature>
<dbReference type="AlphaFoldDB" id="A0A9D9HCU2"/>
<proteinExistence type="predicted"/>
<keyword evidence="2" id="KW-0081">Bacteriolytic enzyme</keyword>
<feature type="domain" description="LysM" evidence="6">
    <location>
        <begin position="192"/>
        <end position="237"/>
    </location>
</feature>
<dbReference type="GO" id="GO:0031640">
    <property type="term" value="P:killing of cells of another organism"/>
    <property type="evidence" value="ECO:0007669"/>
    <property type="project" value="UniProtKB-KW"/>
</dbReference>
<dbReference type="GO" id="GO:0042742">
    <property type="term" value="P:defense response to bacterium"/>
    <property type="evidence" value="ECO:0007669"/>
    <property type="project" value="UniProtKB-KW"/>
</dbReference>
<accession>A0A9D9HCU2</accession>
<evidence type="ECO:0000313" key="8">
    <source>
        <dbReference type="Proteomes" id="UP000823637"/>
    </source>
</evidence>
<dbReference type="GO" id="GO:0004040">
    <property type="term" value="F:amidase activity"/>
    <property type="evidence" value="ECO:0007669"/>
    <property type="project" value="InterPro"/>
</dbReference>
<dbReference type="Proteomes" id="UP000823637">
    <property type="component" value="Unassembled WGS sequence"/>
</dbReference>
<evidence type="ECO:0000256" key="3">
    <source>
        <dbReference type="ARBA" id="ARBA00022801"/>
    </source>
</evidence>
<comment type="caution">
    <text evidence="7">The sequence shown here is derived from an EMBL/GenBank/DDBJ whole genome shotgun (WGS) entry which is preliminary data.</text>
</comment>
<keyword evidence="1" id="KW-0929">Antimicrobial</keyword>
<dbReference type="EMBL" id="JADIMR010000052">
    <property type="protein sequence ID" value="MBO8446836.1"/>
    <property type="molecule type" value="Genomic_DNA"/>
</dbReference>
<protein>
    <recommendedName>
        <fullName evidence="4">Peptidoglycan hydrolase</fullName>
    </recommendedName>
</protein>
<reference evidence="7" key="2">
    <citation type="journal article" date="2021" name="PeerJ">
        <title>Extensive microbial diversity within the chicken gut microbiome revealed by metagenomics and culture.</title>
        <authorList>
            <person name="Gilroy R."/>
            <person name="Ravi A."/>
            <person name="Getino M."/>
            <person name="Pursley I."/>
            <person name="Horton D.L."/>
            <person name="Alikhan N.F."/>
            <person name="Baker D."/>
            <person name="Gharbi K."/>
            <person name="Hall N."/>
            <person name="Watson M."/>
            <person name="Adriaenssens E.M."/>
            <person name="Foster-Nyarko E."/>
            <person name="Jarju S."/>
            <person name="Secka A."/>
            <person name="Antonio M."/>
            <person name="Oren A."/>
            <person name="Chaudhuri R.R."/>
            <person name="La Ragione R."/>
            <person name="Hildebrand F."/>
            <person name="Pallen M.J."/>
        </authorList>
    </citation>
    <scope>NUCLEOTIDE SEQUENCE</scope>
    <source>
        <strain evidence="7">D3-1215</strain>
    </source>
</reference>
<evidence type="ECO:0000256" key="1">
    <source>
        <dbReference type="ARBA" id="ARBA00022529"/>
    </source>
</evidence>
<dbReference type="InterPro" id="IPR018392">
    <property type="entry name" value="LysM"/>
</dbReference>
<evidence type="ECO:0000259" key="6">
    <source>
        <dbReference type="PROSITE" id="PS51782"/>
    </source>
</evidence>
<dbReference type="SUPFAM" id="SSF54106">
    <property type="entry name" value="LysM domain"/>
    <property type="match status" value="2"/>
</dbReference>
<dbReference type="PANTHER" id="PTHR33308:SF9">
    <property type="entry name" value="PEPTIDOGLYCAN HYDROLASE FLGJ"/>
    <property type="match status" value="1"/>
</dbReference>